<feature type="domain" description="Solute-binding protein family 5" evidence="5">
    <location>
        <begin position="154"/>
        <end position="559"/>
    </location>
</feature>
<dbReference type="InterPro" id="IPR030678">
    <property type="entry name" value="Peptide/Ni-bd"/>
</dbReference>
<dbReference type="GO" id="GO:0042884">
    <property type="term" value="P:microcin transport"/>
    <property type="evidence" value="ECO:0007669"/>
    <property type="project" value="TreeGrafter"/>
</dbReference>
<proteinExistence type="inferred from homology"/>
<evidence type="ECO:0000256" key="3">
    <source>
        <dbReference type="ARBA" id="ARBA00022729"/>
    </source>
</evidence>
<dbReference type="PIRSF" id="PIRSF002741">
    <property type="entry name" value="MppA"/>
    <property type="match status" value="1"/>
</dbReference>
<gene>
    <name evidence="6" type="ORF">CH338_25685</name>
</gene>
<dbReference type="GO" id="GO:1904680">
    <property type="term" value="F:peptide transmembrane transporter activity"/>
    <property type="evidence" value="ECO:0007669"/>
    <property type="project" value="TreeGrafter"/>
</dbReference>
<dbReference type="InterPro" id="IPR000914">
    <property type="entry name" value="SBP_5_dom"/>
</dbReference>
<evidence type="ECO:0000259" key="5">
    <source>
        <dbReference type="Pfam" id="PF00496"/>
    </source>
</evidence>
<evidence type="ECO:0000256" key="4">
    <source>
        <dbReference type="SAM" id="MobiDB-lite"/>
    </source>
</evidence>
<sequence length="657" mass="73086">MVGRGQGRQDRRPFVSAGERDERHLLAPLPARGERGPSRREVLITSAAAGLVVATGLAPRPASAAVEAPETHGLSAFGDLKYPANFRHFDYVNPSAPKGGTFSLIGSTRQFNQNFLTFNSLNSWILRGDAALGMEWTMASLMVRATDEPDALYGLVARAVRVAPDGLACTFVLRPEARFHDGTRITAADVAWSLTTLKAKGHPIIGQLLRDMIAAEAEADDLVTVRFAPGRARDVPLFVASLPVFSRAYYANRAFDETTLEVPLGAGPYKVGRFEPGRYIAYERVPDWWGAALPVSVGQYNFDTLRYEFYRDRDVAFEGFTGKSYLFREEFTSRIWATRYDFPAIRDGRVKQVVLPDDTPSGAQGWFLNVRRDKFKSIKLREALIVAFDFEWTNKSLMYGSYQRTHSVFQNSDMMATGKPEGAELALLEKFRGKVPDEVFSDPFVPPVSDGSGQDRALLRRASQLLLEAGYPVKNGKRVGPDGAPVTIEFLLDEPAFQPHHMLYIKNLGLLGIDATLRMVDPVQFRARVDAFDFDVTIQRFSFSTTPGDALRSYFSSQSAAIKGTQNLAGIADPVIDQLIEAIIAANTRADLVIAARALDRVVRSGRYWVPQWYKASHWLAFWDVFERPPTKPRYARGAPETWWHDAAKAAKTEGKG</sequence>
<feature type="region of interest" description="Disordered" evidence="4">
    <location>
        <begin position="1"/>
        <end position="37"/>
    </location>
</feature>
<dbReference type="PANTHER" id="PTHR30290:SF64">
    <property type="entry name" value="ABC TRANSPORTER PERIPLASMIC BINDING PROTEIN"/>
    <property type="match status" value="1"/>
</dbReference>
<keyword evidence="3" id="KW-0732">Signal</keyword>
<dbReference type="PROSITE" id="PS51318">
    <property type="entry name" value="TAT"/>
    <property type="match status" value="1"/>
</dbReference>
<dbReference type="InterPro" id="IPR039424">
    <property type="entry name" value="SBP_5"/>
</dbReference>
<organism evidence="6 7">
    <name type="scientific">Rhodoplanes elegans</name>
    <dbReference type="NCBI Taxonomy" id="29408"/>
    <lineage>
        <taxon>Bacteria</taxon>
        <taxon>Pseudomonadati</taxon>
        <taxon>Pseudomonadota</taxon>
        <taxon>Alphaproteobacteria</taxon>
        <taxon>Hyphomicrobiales</taxon>
        <taxon>Nitrobacteraceae</taxon>
        <taxon>Rhodoplanes</taxon>
    </lineage>
</organism>
<accession>A0A327K2I8</accession>
<evidence type="ECO:0000256" key="1">
    <source>
        <dbReference type="ARBA" id="ARBA00004418"/>
    </source>
</evidence>
<dbReference type="Pfam" id="PF00496">
    <property type="entry name" value="SBP_bac_5"/>
    <property type="match status" value="1"/>
</dbReference>
<protein>
    <recommendedName>
        <fullName evidence="5">Solute-binding protein family 5 domain-containing protein</fullName>
    </recommendedName>
</protein>
<dbReference type="SUPFAM" id="SSF53850">
    <property type="entry name" value="Periplasmic binding protein-like II"/>
    <property type="match status" value="1"/>
</dbReference>
<dbReference type="GO" id="GO:0015833">
    <property type="term" value="P:peptide transport"/>
    <property type="evidence" value="ECO:0007669"/>
    <property type="project" value="TreeGrafter"/>
</dbReference>
<name>A0A327K2I8_9BRAD</name>
<dbReference type="GO" id="GO:0043190">
    <property type="term" value="C:ATP-binding cassette (ABC) transporter complex"/>
    <property type="evidence" value="ECO:0007669"/>
    <property type="project" value="InterPro"/>
</dbReference>
<feature type="compositionally biased region" description="Basic and acidic residues" evidence="4">
    <location>
        <begin position="7"/>
        <end position="25"/>
    </location>
</feature>
<comment type="similarity">
    <text evidence="2">Belongs to the bacterial solute-binding protein 5 family.</text>
</comment>
<comment type="caution">
    <text evidence="6">The sequence shown here is derived from an EMBL/GenBank/DDBJ whole genome shotgun (WGS) entry which is preliminary data.</text>
</comment>
<dbReference type="Gene3D" id="3.10.105.10">
    <property type="entry name" value="Dipeptide-binding Protein, Domain 3"/>
    <property type="match status" value="1"/>
</dbReference>
<keyword evidence="7" id="KW-1185">Reference proteome</keyword>
<dbReference type="Gene3D" id="3.40.190.10">
    <property type="entry name" value="Periplasmic binding protein-like II"/>
    <property type="match status" value="1"/>
</dbReference>
<comment type="subcellular location">
    <subcellularLocation>
        <location evidence="1">Periplasm</location>
    </subcellularLocation>
</comment>
<dbReference type="AlphaFoldDB" id="A0A327K2I8"/>
<dbReference type="CDD" id="cd08497">
    <property type="entry name" value="MbnE-like"/>
    <property type="match status" value="1"/>
</dbReference>
<dbReference type="EMBL" id="NPEU01000494">
    <property type="protein sequence ID" value="RAI31522.1"/>
    <property type="molecule type" value="Genomic_DNA"/>
</dbReference>
<dbReference type="PANTHER" id="PTHR30290">
    <property type="entry name" value="PERIPLASMIC BINDING COMPONENT OF ABC TRANSPORTER"/>
    <property type="match status" value="1"/>
</dbReference>
<dbReference type="Proteomes" id="UP000248863">
    <property type="component" value="Unassembled WGS sequence"/>
</dbReference>
<evidence type="ECO:0000313" key="6">
    <source>
        <dbReference type="EMBL" id="RAI31522.1"/>
    </source>
</evidence>
<dbReference type="GO" id="GO:0030288">
    <property type="term" value="C:outer membrane-bounded periplasmic space"/>
    <property type="evidence" value="ECO:0007669"/>
    <property type="project" value="TreeGrafter"/>
</dbReference>
<evidence type="ECO:0000313" key="7">
    <source>
        <dbReference type="Proteomes" id="UP000248863"/>
    </source>
</evidence>
<reference evidence="6 7" key="1">
    <citation type="submission" date="2017-07" db="EMBL/GenBank/DDBJ databases">
        <title>Draft Genome Sequences of Select Purple Nonsulfur Bacteria.</title>
        <authorList>
            <person name="Lasarre B."/>
            <person name="Mckinlay J.B."/>
        </authorList>
    </citation>
    <scope>NUCLEOTIDE SEQUENCE [LARGE SCALE GENOMIC DNA]</scope>
    <source>
        <strain evidence="6 7">DSM 11907</strain>
    </source>
</reference>
<evidence type="ECO:0000256" key="2">
    <source>
        <dbReference type="ARBA" id="ARBA00005695"/>
    </source>
</evidence>
<dbReference type="InterPro" id="IPR006311">
    <property type="entry name" value="TAT_signal"/>
</dbReference>
<dbReference type="OrthoDB" id="9803988at2"/>